<dbReference type="GO" id="GO:0016020">
    <property type="term" value="C:membrane"/>
    <property type="evidence" value="ECO:0007669"/>
    <property type="project" value="UniProtKB-SubCell"/>
</dbReference>
<evidence type="ECO:0000256" key="5">
    <source>
        <dbReference type="ARBA" id="ARBA00023136"/>
    </source>
</evidence>
<evidence type="ECO:0000313" key="7">
    <source>
        <dbReference type="Proteomes" id="UP001346149"/>
    </source>
</evidence>
<comment type="caution">
    <text evidence="6">The sequence shown here is derived from an EMBL/GenBank/DDBJ whole genome shotgun (WGS) entry which is preliminary data.</text>
</comment>
<sequence>MTPSWSSYQYSHLKLGPSLNHSAFAQFDAHGDPFPCPPLNGFEQMRCKFSQLKLYLDNRIKRTHSRAHLVRQASSRPPLCLIGTAVAVAVAAATIKAHSLLAVVVAAPCAANYMRTPRYFKKTELARAAKLRDAVKLTYELDKHLETIDPLVVKVQTRVERDKELTRMGIMRGGDPYPIQQVVKNLRSNPSDQILDFEIGKVSLAQAVVQGLGDS</sequence>
<gene>
    <name evidence="6" type="ORF">SAY86_009632</name>
</gene>
<dbReference type="EMBL" id="JAXQNO010000019">
    <property type="protein sequence ID" value="KAK4774697.1"/>
    <property type="molecule type" value="Genomic_DNA"/>
</dbReference>
<evidence type="ECO:0000256" key="1">
    <source>
        <dbReference type="ARBA" id="ARBA00004370"/>
    </source>
</evidence>
<dbReference type="PANTHER" id="PTHR31113:SF5">
    <property type="entry name" value="OS04G0405700 PROTEIN"/>
    <property type="match status" value="1"/>
</dbReference>
<keyword evidence="3" id="KW-0812">Transmembrane</keyword>
<dbReference type="Proteomes" id="UP001346149">
    <property type="component" value="Unassembled WGS sequence"/>
</dbReference>
<comment type="similarity">
    <text evidence="2">Belongs to the UPF0496 family.</text>
</comment>
<evidence type="ECO:0000256" key="3">
    <source>
        <dbReference type="ARBA" id="ARBA00022692"/>
    </source>
</evidence>
<keyword evidence="4" id="KW-1133">Transmembrane helix</keyword>
<name>A0AAN7L559_TRANT</name>
<protein>
    <submittedName>
        <fullName evidence="6">Uncharacterized protein</fullName>
    </submittedName>
</protein>
<evidence type="ECO:0000256" key="4">
    <source>
        <dbReference type="ARBA" id="ARBA00022989"/>
    </source>
</evidence>
<organism evidence="6 7">
    <name type="scientific">Trapa natans</name>
    <name type="common">Water chestnut</name>
    <dbReference type="NCBI Taxonomy" id="22666"/>
    <lineage>
        <taxon>Eukaryota</taxon>
        <taxon>Viridiplantae</taxon>
        <taxon>Streptophyta</taxon>
        <taxon>Embryophyta</taxon>
        <taxon>Tracheophyta</taxon>
        <taxon>Spermatophyta</taxon>
        <taxon>Magnoliopsida</taxon>
        <taxon>eudicotyledons</taxon>
        <taxon>Gunneridae</taxon>
        <taxon>Pentapetalae</taxon>
        <taxon>rosids</taxon>
        <taxon>malvids</taxon>
        <taxon>Myrtales</taxon>
        <taxon>Lythraceae</taxon>
        <taxon>Trapa</taxon>
    </lineage>
</organism>
<dbReference type="PANTHER" id="PTHR31113">
    <property type="entry name" value="UPF0496 PROTEIN 3-RELATED"/>
    <property type="match status" value="1"/>
</dbReference>
<comment type="subcellular location">
    <subcellularLocation>
        <location evidence="1">Membrane</location>
    </subcellularLocation>
</comment>
<keyword evidence="5" id="KW-0472">Membrane</keyword>
<dbReference type="AlphaFoldDB" id="A0AAN7L559"/>
<proteinExistence type="inferred from homology"/>
<reference evidence="6 7" key="1">
    <citation type="journal article" date="2023" name="Hortic Res">
        <title>Pangenome of water caltrop reveals structural variations and asymmetric subgenome divergence after allopolyploidization.</title>
        <authorList>
            <person name="Zhang X."/>
            <person name="Chen Y."/>
            <person name="Wang L."/>
            <person name="Yuan Y."/>
            <person name="Fang M."/>
            <person name="Shi L."/>
            <person name="Lu R."/>
            <person name="Comes H.P."/>
            <person name="Ma Y."/>
            <person name="Chen Y."/>
            <person name="Huang G."/>
            <person name="Zhou Y."/>
            <person name="Zheng Z."/>
            <person name="Qiu Y."/>
        </authorList>
    </citation>
    <scope>NUCLEOTIDE SEQUENCE [LARGE SCALE GENOMIC DNA]</scope>
    <source>
        <strain evidence="6">F231</strain>
    </source>
</reference>
<keyword evidence="7" id="KW-1185">Reference proteome</keyword>
<evidence type="ECO:0000256" key="2">
    <source>
        <dbReference type="ARBA" id="ARBA00009074"/>
    </source>
</evidence>
<dbReference type="InterPro" id="IPR007749">
    <property type="entry name" value="DUF677"/>
</dbReference>
<evidence type="ECO:0000313" key="6">
    <source>
        <dbReference type="EMBL" id="KAK4774697.1"/>
    </source>
</evidence>
<accession>A0AAN7L559</accession>